<evidence type="ECO:0000256" key="2">
    <source>
        <dbReference type="ARBA" id="ARBA00022679"/>
    </source>
</evidence>
<evidence type="ECO:0000256" key="1">
    <source>
        <dbReference type="ARBA" id="ARBA00022676"/>
    </source>
</evidence>
<organism evidence="3 4">
    <name type="scientific">Trichoderma asperellum</name>
    <name type="common">Filamentous fungus</name>
    <dbReference type="NCBI Taxonomy" id="101201"/>
    <lineage>
        <taxon>Eukaryota</taxon>
        <taxon>Fungi</taxon>
        <taxon>Dikarya</taxon>
        <taxon>Ascomycota</taxon>
        <taxon>Pezizomycotina</taxon>
        <taxon>Sordariomycetes</taxon>
        <taxon>Hypocreomycetidae</taxon>
        <taxon>Hypocreales</taxon>
        <taxon>Hypocreaceae</taxon>
        <taxon>Trichoderma</taxon>
    </lineage>
</organism>
<dbReference type="Gene3D" id="3.40.50.2000">
    <property type="entry name" value="Glycogen Phosphorylase B"/>
    <property type="match status" value="2"/>
</dbReference>
<accession>A0A6V8QK86</accession>
<reference evidence="3 4" key="1">
    <citation type="submission" date="2020-07" db="EMBL/GenBank/DDBJ databases">
        <title>Trichoderma asperellum IC-1 whole genome shotgun sequence.</title>
        <authorList>
            <person name="Kanamasa S."/>
            <person name="Takahashi H."/>
        </authorList>
    </citation>
    <scope>NUCLEOTIDE SEQUENCE [LARGE SCALE GENOMIC DNA]</scope>
    <source>
        <strain evidence="3 4">IC-1</strain>
    </source>
</reference>
<evidence type="ECO:0000313" key="4">
    <source>
        <dbReference type="Proteomes" id="UP000517252"/>
    </source>
</evidence>
<dbReference type="PANTHER" id="PTHR48043">
    <property type="entry name" value="EG:EG0003.4 PROTEIN-RELATED"/>
    <property type="match status" value="1"/>
</dbReference>
<dbReference type="SUPFAM" id="SSF53756">
    <property type="entry name" value="UDP-Glycosyltransferase/glycogen phosphorylase"/>
    <property type="match status" value="1"/>
</dbReference>
<keyword evidence="1" id="KW-0328">Glycosyltransferase</keyword>
<name>A0A6V8QK86_TRIAP</name>
<gene>
    <name evidence="3" type="ORF">TASIC1_0002007100</name>
</gene>
<evidence type="ECO:0000313" key="3">
    <source>
        <dbReference type="EMBL" id="GFP52887.1"/>
    </source>
</evidence>
<dbReference type="InterPro" id="IPR050271">
    <property type="entry name" value="UDP-glycosyltransferase"/>
</dbReference>
<proteinExistence type="predicted"/>
<sequence>MSPFRPKRVLFITDVEPGELNVFLATAQSLRDADITVEIHLATPPGFQDDVPAGATYHQINGLPLMQAVEDHFTRKQNGPTFPLSFIQPPGFKNTRKAIKDAAAVHMPYTGRQMVDLFASIVNIVREVKPTLVVVNGYMAAGLTACFHLNVKFICLSPKSIKEFAASEQPRGASLWKFPALFSGFSYPVPWHKVLLNAYYVKFTAKAFKKDPQRKDVQSYLTAHAVLRTPMDLIRRRPENVKILVASLPQLDFPLKVPAHVVCCGPIIRQPVSVWVSEPDLAGWLAEGRTIYVNMGSLVKMTEDQAVELAKALRIVINELDKQVEKGRLQVLWKLRKYGAYSVFLPGCRIEQVLCQAFQQDRIRVKDWVQADPLAVLRSGSVVCSIHHGGANSYNEAVVFKTNDSAGVPQVIIPAWTDCYDYAQRVEHLGIGRWGTRNTKNGWSAQELSAKILSVLVGQSSIAVKKRCNVLKQICEFSGSGADCAALTILRECEQ</sequence>
<dbReference type="PANTHER" id="PTHR48043:SF145">
    <property type="entry name" value="FI06409P-RELATED"/>
    <property type="match status" value="1"/>
</dbReference>
<dbReference type="Proteomes" id="UP000517252">
    <property type="component" value="Unassembled WGS sequence"/>
</dbReference>
<dbReference type="CDD" id="cd03784">
    <property type="entry name" value="GT1_Gtf-like"/>
    <property type="match status" value="1"/>
</dbReference>
<dbReference type="EMBL" id="BLZH01000002">
    <property type="protein sequence ID" value="GFP52887.1"/>
    <property type="molecule type" value="Genomic_DNA"/>
</dbReference>
<dbReference type="AlphaFoldDB" id="A0A6V8QK86"/>
<dbReference type="OrthoDB" id="5835829at2759"/>
<comment type="caution">
    <text evidence="3">The sequence shown here is derived from an EMBL/GenBank/DDBJ whole genome shotgun (WGS) entry which is preliminary data.</text>
</comment>
<protein>
    <submittedName>
        <fullName evidence="3">Glycosyltransferase sdnJ</fullName>
    </submittedName>
</protein>
<dbReference type="GO" id="GO:0008194">
    <property type="term" value="F:UDP-glycosyltransferase activity"/>
    <property type="evidence" value="ECO:0007669"/>
    <property type="project" value="InterPro"/>
</dbReference>
<keyword evidence="2 3" id="KW-0808">Transferase</keyword>
<dbReference type="InterPro" id="IPR002213">
    <property type="entry name" value="UDP_glucos_trans"/>
</dbReference>